<evidence type="ECO:0000313" key="4">
    <source>
        <dbReference type="EMBL" id="CAF4352962.1"/>
    </source>
</evidence>
<dbReference type="AlphaFoldDB" id="A0A815SG15"/>
<feature type="chain" id="PRO_5036228789" evidence="2">
    <location>
        <begin position="16"/>
        <end position="98"/>
    </location>
</feature>
<comment type="caution">
    <text evidence="3">The sequence shown here is derived from an EMBL/GenBank/DDBJ whole genome shotgun (WGS) entry which is preliminary data.</text>
</comment>
<dbReference type="Proteomes" id="UP000681722">
    <property type="component" value="Unassembled WGS sequence"/>
</dbReference>
<evidence type="ECO:0000313" key="3">
    <source>
        <dbReference type="EMBL" id="CAF1489716.1"/>
    </source>
</evidence>
<keyword evidence="5" id="KW-1185">Reference proteome</keyword>
<evidence type="ECO:0000313" key="5">
    <source>
        <dbReference type="Proteomes" id="UP000663829"/>
    </source>
</evidence>
<protein>
    <submittedName>
        <fullName evidence="3">Uncharacterized protein</fullName>
    </submittedName>
</protein>
<feature type="region of interest" description="Disordered" evidence="1">
    <location>
        <begin position="63"/>
        <end position="82"/>
    </location>
</feature>
<dbReference type="EMBL" id="CAJNOQ010021641">
    <property type="protein sequence ID" value="CAF1489716.1"/>
    <property type="molecule type" value="Genomic_DNA"/>
</dbReference>
<proteinExistence type="predicted"/>
<sequence>MVLGLLLAAGAGAAAYGLLRRNNYQQVYDGSYDYYYPYDPYGGAGNYHYAAPSYYPVHGRTPAAHGSPHVSSPTGMGAGTGKHYQSVANQMRQYMGQR</sequence>
<feature type="signal peptide" evidence="2">
    <location>
        <begin position="1"/>
        <end position="15"/>
    </location>
</feature>
<accession>A0A815SG15</accession>
<organism evidence="3 5">
    <name type="scientific">Didymodactylos carnosus</name>
    <dbReference type="NCBI Taxonomy" id="1234261"/>
    <lineage>
        <taxon>Eukaryota</taxon>
        <taxon>Metazoa</taxon>
        <taxon>Spiralia</taxon>
        <taxon>Gnathifera</taxon>
        <taxon>Rotifera</taxon>
        <taxon>Eurotatoria</taxon>
        <taxon>Bdelloidea</taxon>
        <taxon>Philodinida</taxon>
        <taxon>Philodinidae</taxon>
        <taxon>Didymodactylos</taxon>
    </lineage>
</organism>
<keyword evidence="2" id="KW-0732">Signal</keyword>
<evidence type="ECO:0000256" key="1">
    <source>
        <dbReference type="SAM" id="MobiDB-lite"/>
    </source>
</evidence>
<gene>
    <name evidence="3" type="ORF">GPM918_LOCUS36197</name>
    <name evidence="4" type="ORF">SRO942_LOCUS36927</name>
</gene>
<name>A0A815SG15_9BILA</name>
<dbReference type="EMBL" id="CAJOBC010087131">
    <property type="protein sequence ID" value="CAF4352962.1"/>
    <property type="molecule type" value="Genomic_DNA"/>
</dbReference>
<reference evidence="3" key="1">
    <citation type="submission" date="2021-02" db="EMBL/GenBank/DDBJ databases">
        <authorList>
            <person name="Nowell W R."/>
        </authorList>
    </citation>
    <scope>NUCLEOTIDE SEQUENCE</scope>
</reference>
<dbReference type="Proteomes" id="UP000663829">
    <property type="component" value="Unassembled WGS sequence"/>
</dbReference>
<evidence type="ECO:0000256" key="2">
    <source>
        <dbReference type="SAM" id="SignalP"/>
    </source>
</evidence>